<dbReference type="AlphaFoldDB" id="A0A5C3K9V5"/>
<keyword evidence="2" id="KW-1185">Reference proteome</keyword>
<evidence type="ECO:0000313" key="1">
    <source>
        <dbReference type="EMBL" id="TFK16850.1"/>
    </source>
</evidence>
<dbReference type="EMBL" id="ML210623">
    <property type="protein sequence ID" value="TFK16850.1"/>
    <property type="molecule type" value="Genomic_DNA"/>
</dbReference>
<gene>
    <name evidence="1" type="ORF">FA15DRAFT_739262</name>
</gene>
<reference evidence="1 2" key="1">
    <citation type="journal article" date="2019" name="Nat. Ecol. Evol.">
        <title>Megaphylogeny resolves global patterns of mushroom evolution.</title>
        <authorList>
            <person name="Varga T."/>
            <person name="Krizsan K."/>
            <person name="Foldi C."/>
            <person name="Dima B."/>
            <person name="Sanchez-Garcia M."/>
            <person name="Sanchez-Ramirez S."/>
            <person name="Szollosi G.J."/>
            <person name="Szarkandi J.G."/>
            <person name="Papp V."/>
            <person name="Albert L."/>
            <person name="Andreopoulos W."/>
            <person name="Angelini C."/>
            <person name="Antonin V."/>
            <person name="Barry K.W."/>
            <person name="Bougher N.L."/>
            <person name="Buchanan P."/>
            <person name="Buyck B."/>
            <person name="Bense V."/>
            <person name="Catcheside P."/>
            <person name="Chovatia M."/>
            <person name="Cooper J."/>
            <person name="Damon W."/>
            <person name="Desjardin D."/>
            <person name="Finy P."/>
            <person name="Geml J."/>
            <person name="Haridas S."/>
            <person name="Hughes K."/>
            <person name="Justo A."/>
            <person name="Karasinski D."/>
            <person name="Kautmanova I."/>
            <person name="Kiss B."/>
            <person name="Kocsube S."/>
            <person name="Kotiranta H."/>
            <person name="LaButti K.M."/>
            <person name="Lechner B.E."/>
            <person name="Liimatainen K."/>
            <person name="Lipzen A."/>
            <person name="Lukacs Z."/>
            <person name="Mihaltcheva S."/>
            <person name="Morgado L.N."/>
            <person name="Niskanen T."/>
            <person name="Noordeloos M.E."/>
            <person name="Ohm R.A."/>
            <person name="Ortiz-Santana B."/>
            <person name="Ovrebo C."/>
            <person name="Racz N."/>
            <person name="Riley R."/>
            <person name="Savchenko A."/>
            <person name="Shiryaev A."/>
            <person name="Soop K."/>
            <person name="Spirin V."/>
            <person name="Szebenyi C."/>
            <person name="Tomsovsky M."/>
            <person name="Tulloss R.E."/>
            <person name="Uehling J."/>
            <person name="Grigoriev I.V."/>
            <person name="Vagvolgyi C."/>
            <person name="Papp T."/>
            <person name="Martin F.M."/>
            <person name="Miettinen O."/>
            <person name="Hibbett D.S."/>
            <person name="Nagy L.G."/>
        </authorList>
    </citation>
    <scope>NUCLEOTIDE SEQUENCE [LARGE SCALE GENOMIC DNA]</scope>
    <source>
        <strain evidence="1 2">CBS 121175</strain>
    </source>
</reference>
<sequence length="336" mass="37580">MQLKLCQSHTLATWLWHGLHTAFTWPSYGSHTRAVPELCQVRTAAVWPPCQSCARAAPAPCQGRMAAVQPPQGPVGQGKTAPLLTTTMSEIPPPEATSGAVESPTDATAVRCQKRHPVNHYQSGLEELFKKYSNRATGVDTLLQELKSLVVKQDARLSPLTRQSQHYVKLWWEHFVGLMVPDAIQPWDKDILTEWGPRFLHSLAITLEGWKHMFFSLIVKNAWDNKKNAFCGVFFPERHKLFNWLEDQVVTYMQCVFIFLKEPTLYTGPPLSTSHSDPQIATRPALLNPWHSSGMALVQLPCEGHARAVQLECGSGTALVWLPYEGRVKAVPQLCG</sequence>
<organism evidence="1 2">
    <name type="scientific">Coprinopsis marcescibilis</name>
    <name type="common">Agaric fungus</name>
    <name type="synonym">Psathyrella marcescibilis</name>
    <dbReference type="NCBI Taxonomy" id="230819"/>
    <lineage>
        <taxon>Eukaryota</taxon>
        <taxon>Fungi</taxon>
        <taxon>Dikarya</taxon>
        <taxon>Basidiomycota</taxon>
        <taxon>Agaricomycotina</taxon>
        <taxon>Agaricomycetes</taxon>
        <taxon>Agaricomycetidae</taxon>
        <taxon>Agaricales</taxon>
        <taxon>Agaricineae</taxon>
        <taxon>Psathyrellaceae</taxon>
        <taxon>Coprinopsis</taxon>
    </lineage>
</organism>
<evidence type="ECO:0000313" key="2">
    <source>
        <dbReference type="Proteomes" id="UP000307440"/>
    </source>
</evidence>
<protein>
    <submittedName>
        <fullName evidence="1">Uncharacterized protein</fullName>
    </submittedName>
</protein>
<dbReference type="Proteomes" id="UP000307440">
    <property type="component" value="Unassembled WGS sequence"/>
</dbReference>
<name>A0A5C3K9V5_COPMA</name>
<proteinExistence type="predicted"/>
<accession>A0A5C3K9V5</accession>